<evidence type="ECO:0000313" key="9">
    <source>
        <dbReference type="EMBL" id="EAY27028.1"/>
    </source>
</evidence>
<dbReference type="EMBL" id="AAWS01000027">
    <property type="protein sequence ID" value="EAY27028.1"/>
    <property type="molecule type" value="Genomic_DNA"/>
</dbReference>
<keyword evidence="6 7" id="KW-0472">Membrane</keyword>
<dbReference type="OrthoDB" id="9791874at2"/>
<feature type="transmembrane region" description="Helical" evidence="7">
    <location>
        <begin position="59"/>
        <end position="79"/>
    </location>
</feature>
<comment type="caution">
    <text evidence="9">The sequence shown here is derived from an EMBL/GenBank/DDBJ whole genome shotgun (WGS) entry which is preliminary data.</text>
</comment>
<evidence type="ECO:0000256" key="1">
    <source>
        <dbReference type="ARBA" id="ARBA00004651"/>
    </source>
</evidence>
<dbReference type="eggNOG" id="COG2860">
    <property type="taxonomic scope" value="Bacteria"/>
</dbReference>
<dbReference type="PANTHER" id="PTHR30506:SF3">
    <property type="entry name" value="UPF0126 INNER MEMBRANE PROTEIN YADS-RELATED"/>
    <property type="match status" value="1"/>
</dbReference>
<dbReference type="AlphaFoldDB" id="A1ZRD8"/>
<protein>
    <submittedName>
        <fullName evidence="9">YadS protein</fullName>
    </submittedName>
</protein>
<keyword evidence="10" id="KW-1185">Reference proteome</keyword>
<gene>
    <name evidence="9" type="ORF">M23134_04716</name>
</gene>
<feature type="transmembrane region" description="Helical" evidence="7">
    <location>
        <begin position="149"/>
        <end position="167"/>
    </location>
</feature>
<feature type="domain" description="Glycine transporter" evidence="8">
    <location>
        <begin position="92"/>
        <end position="164"/>
    </location>
</feature>
<feature type="transmembrane region" description="Helical" evidence="7">
    <location>
        <begin position="173"/>
        <end position="194"/>
    </location>
</feature>
<reference evidence="9 10" key="1">
    <citation type="submission" date="2007-01" db="EMBL/GenBank/DDBJ databases">
        <authorList>
            <person name="Haygood M."/>
            <person name="Podell S."/>
            <person name="Anderson C."/>
            <person name="Hopkinson B."/>
            <person name="Roe K."/>
            <person name="Barbeau K."/>
            <person name="Gaasterland T."/>
            <person name="Ferriera S."/>
            <person name="Johnson J."/>
            <person name="Kravitz S."/>
            <person name="Beeson K."/>
            <person name="Sutton G."/>
            <person name="Rogers Y.-H."/>
            <person name="Friedman R."/>
            <person name="Frazier M."/>
            <person name="Venter J.C."/>
        </authorList>
    </citation>
    <scope>NUCLEOTIDE SEQUENCE [LARGE SCALE GENOMIC DNA]</scope>
    <source>
        <strain evidence="9 10">ATCC 23134</strain>
    </source>
</reference>
<sequence>MDLLDLLDIIGTFVFAISGALAAAEKRLDFFGTAFIAFITAVGGGTVRDLILGSYPLGWVKNIVYLNAIGIGFLCAILFRRYIISWRRTFSVFDTIGIGVFTVLGLQKALLLNVHPTIAVLMGMVSAVFGGVIRDTLCNEVPLIFHKEIYAMACLSGGVLFMILRFFDVNEPYVTISAVSLIIIIRFVAIRYQLQMRVWRYEEKK</sequence>
<evidence type="ECO:0000256" key="5">
    <source>
        <dbReference type="ARBA" id="ARBA00022989"/>
    </source>
</evidence>
<keyword evidence="5 7" id="KW-1133">Transmembrane helix</keyword>
<dbReference type="InterPro" id="IPR005115">
    <property type="entry name" value="Gly_transporter"/>
</dbReference>
<evidence type="ECO:0000313" key="10">
    <source>
        <dbReference type="Proteomes" id="UP000004095"/>
    </source>
</evidence>
<evidence type="ECO:0000256" key="7">
    <source>
        <dbReference type="SAM" id="Phobius"/>
    </source>
</evidence>
<dbReference type="Pfam" id="PF03458">
    <property type="entry name" value="Gly_transporter"/>
    <property type="match status" value="2"/>
</dbReference>
<feature type="domain" description="Glycine transporter" evidence="8">
    <location>
        <begin position="6"/>
        <end position="80"/>
    </location>
</feature>
<comment type="subcellular location">
    <subcellularLocation>
        <location evidence="1">Cell membrane</location>
        <topology evidence="1">Multi-pass membrane protein</topology>
    </subcellularLocation>
</comment>
<dbReference type="RefSeq" id="WP_004156375.1">
    <property type="nucleotide sequence ID" value="NZ_AAWS01000027.1"/>
</dbReference>
<evidence type="ECO:0000259" key="8">
    <source>
        <dbReference type="Pfam" id="PF03458"/>
    </source>
</evidence>
<feature type="transmembrane region" description="Helical" evidence="7">
    <location>
        <begin position="30"/>
        <end position="47"/>
    </location>
</feature>
<feature type="transmembrane region" description="Helical" evidence="7">
    <location>
        <begin position="91"/>
        <end position="112"/>
    </location>
</feature>
<organism evidence="9 10">
    <name type="scientific">Microscilla marina ATCC 23134</name>
    <dbReference type="NCBI Taxonomy" id="313606"/>
    <lineage>
        <taxon>Bacteria</taxon>
        <taxon>Pseudomonadati</taxon>
        <taxon>Bacteroidota</taxon>
        <taxon>Cytophagia</taxon>
        <taxon>Cytophagales</taxon>
        <taxon>Microscillaceae</taxon>
        <taxon>Microscilla</taxon>
    </lineage>
</organism>
<evidence type="ECO:0000256" key="6">
    <source>
        <dbReference type="ARBA" id="ARBA00023136"/>
    </source>
</evidence>
<feature type="transmembrane region" description="Helical" evidence="7">
    <location>
        <begin position="118"/>
        <end position="137"/>
    </location>
</feature>
<keyword evidence="4 7" id="KW-0812">Transmembrane</keyword>
<dbReference type="PANTHER" id="PTHR30506">
    <property type="entry name" value="INNER MEMBRANE PROTEIN"/>
    <property type="match status" value="1"/>
</dbReference>
<dbReference type="Proteomes" id="UP000004095">
    <property type="component" value="Unassembled WGS sequence"/>
</dbReference>
<accession>A1ZRD8</accession>
<proteinExistence type="inferred from homology"/>
<comment type="similarity">
    <text evidence="2">Belongs to the UPF0126 family.</text>
</comment>
<feature type="transmembrane region" description="Helical" evidence="7">
    <location>
        <begin position="6"/>
        <end position="23"/>
    </location>
</feature>
<dbReference type="GO" id="GO:0005886">
    <property type="term" value="C:plasma membrane"/>
    <property type="evidence" value="ECO:0007669"/>
    <property type="project" value="UniProtKB-SubCell"/>
</dbReference>
<evidence type="ECO:0000256" key="4">
    <source>
        <dbReference type="ARBA" id="ARBA00022692"/>
    </source>
</evidence>
<keyword evidence="3" id="KW-1003">Cell membrane</keyword>
<evidence type="ECO:0000256" key="3">
    <source>
        <dbReference type="ARBA" id="ARBA00022475"/>
    </source>
</evidence>
<evidence type="ECO:0000256" key="2">
    <source>
        <dbReference type="ARBA" id="ARBA00008193"/>
    </source>
</evidence>
<name>A1ZRD8_MICM2</name>